<dbReference type="GO" id="GO:0009052">
    <property type="term" value="P:pentose-phosphate shunt, non-oxidative branch"/>
    <property type="evidence" value="ECO:0007669"/>
    <property type="project" value="UniProtKB-ARBA"/>
</dbReference>
<comment type="catalytic activity">
    <reaction evidence="10">
        <text>D-sedoheptulose 7-phosphate + D-glyceraldehyde 3-phosphate = aldehydo-D-ribose 5-phosphate + D-xylulose 5-phosphate</text>
        <dbReference type="Rhea" id="RHEA:10508"/>
        <dbReference type="ChEBI" id="CHEBI:57483"/>
        <dbReference type="ChEBI" id="CHEBI:57737"/>
        <dbReference type="ChEBI" id="CHEBI:58273"/>
        <dbReference type="ChEBI" id="CHEBI:59776"/>
        <dbReference type="EC" id="2.2.1.1"/>
    </reaction>
</comment>
<feature type="binding site" evidence="14">
    <location>
        <begin position="132"/>
        <end position="134"/>
    </location>
    <ligand>
        <name>thiamine diphosphate</name>
        <dbReference type="ChEBI" id="CHEBI:58937"/>
    </ligand>
</feature>
<evidence type="ECO:0000256" key="14">
    <source>
        <dbReference type="PIRSR" id="PIRSR605478-3"/>
    </source>
</evidence>
<feature type="domain" description="Transketolase-like pyrimidine-binding" evidence="17">
    <location>
        <begin position="372"/>
        <end position="542"/>
    </location>
</feature>
<proteinExistence type="inferred from homology"/>
<dbReference type="InterPro" id="IPR009014">
    <property type="entry name" value="Transketo_C/PFOR_II"/>
</dbReference>
<feature type="binding site" evidence="14">
    <location>
        <position position="279"/>
    </location>
    <ligand>
        <name>thiamine diphosphate</name>
        <dbReference type="ChEBI" id="CHEBI:58937"/>
    </ligand>
</feature>
<comment type="cofactor">
    <cofactor evidence="15">
        <name>Mg(2+)</name>
        <dbReference type="ChEBI" id="CHEBI:18420"/>
    </cofactor>
    <text evidence="15">Binds 1 Mg(2+) ion per subunit. Can also utilize other divalent metal cations, such as Ca(2+), Mn(2+) and Co(2+).</text>
</comment>
<evidence type="ECO:0000256" key="9">
    <source>
        <dbReference type="ARBA" id="ARBA00023052"/>
    </source>
</evidence>
<dbReference type="Proteomes" id="UP000316714">
    <property type="component" value="Unassembled WGS sequence"/>
</dbReference>
<evidence type="ECO:0000256" key="12">
    <source>
        <dbReference type="PIRSR" id="PIRSR605478-1"/>
    </source>
</evidence>
<evidence type="ECO:0000259" key="17">
    <source>
        <dbReference type="SMART" id="SM00861"/>
    </source>
</evidence>
<comment type="cofactor">
    <cofactor evidence="2">
        <name>Co(2+)</name>
        <dbReference type="ChEBI" id="CHEBI:48828"/>
    </cofactor>
</comment>
<keyword evidence="6 18" id="KW-0808">Transferase</keyword>
<feature type="binding site" evidence="13">
    <location>
        <position position="375"/>
    </location>
    <ligand>
        <name>substrate</name>
    </ligand>
</feature>
<feature type="site" description="Important for catalytic activity" evidence="16">
    <location>
        <position position="31"/>
    </location>
</feature>
<evidence type="ECO:0000256" key="10">
    <source>
        <dbReference type="ARBA" id="ARBA00049473"/>
    </source>
</evidence>
<feature type="active site" description="Proton donor" evidence="12">
    <location>
        <position position="429"/>
    </location>
</feature>
<dbReference type="NCBIfam" id="TIGR00232">
    <property type="entry name" value="tktlase_bact"/>
    <property type="match status" value="1"/>
</dbReference>
<dbReference type="Pfam" id="PF22613">
    <property type="entry name" value="Transketolase_C_1"/>
    <property type="match status" value="1"/>
</dbReference>
<accession>A0A5C5VAM3</accession>
<dbReference type="SMART" id="SM00861">
    <property type="entry name" value="Transket_pyr"/>
    <property type="match status" value="1"/>
</dbReference>
<evidence type="ECO:0000256" key="3">
    <source>
        <dbReference type="ARBA" id="ARBA00007131"/>
    </source>
</evidence>
<keyword evidence="7 15" id="KW-0479">Metal-binding</keyword>
<evidence type="ECO:0000256" key="16">
    <source>
        <dbReference type="PIRSR" id="PIRSR605478-5"/>
    </source>
</evidence>
<feature type="binding site" evidence="14">
    <location>
        <position position="203"/>
    </location>
    <ligand>
        <name>thiamine diphosphate</name>
        <dbReference type="ChEBI" id="CHEBI:58937"/>
    </ligand>
</feature>
<dbReference type="OrthoDB" id="8732661at2"/>
<dbReference type="FunFam" id="3.40.50.920:FF:000003">
    <property type="entry name" value="Transketolase"/>
    <property type="match status" value="1"/>
</dbReference>
<comment type="similarity">
    <text evidence="3">Belongs to the transketolase family.</text>
</comment>
<evidence type="ECO:0000313" key="19">
    <source>
        <dbReference type="Proteomes" id="UP000316714"/>
    </source>
</evidence>
<protein>
    <recommendedName>
        <fullName evidence="5 11">Transketolase</fullName>
        <ecNumber evidence="5 11">2.2.1.1</ecNumber>
    </recommendedName>
</protein>
<feature type="binding site" evidence="14">
    <location>
        <position position="454"/>
    </location>
    <ligand>
        <name>thiamine diphosphate</name>
        <dbReference type="ChEBI" id="CHEBI:58937"/>
    </ligand>
</feature>
<dbReference type="FunFam" id="3.40.50.970:FF:000003">
    <property type="entry name" value="Transketolase"/>
    <property type="match status" value="1"/>
</dbReference>
<feature type="binding site" evidence="14">
    <location>
        <position position="174"/>
    </location>
    <ligand>
        <name>thiamine diphosphate</name>
        <dbReference type="ChEBI" id="CHEBI:58937"/>
    </ligand>
</feature>
<dbReference type="EMBL" id="SIHJ01000001">
    <property type="protein sequence ID" value="TWT35656.1"/>
    <property type="molecule type" value="Genomic_DNA"/>
</dbReference>
<dbReference type="FunFam" id="3.40.50.970:FF:000004">
    <property type="entry name" value="Transketolase"/>
    <property type="match status" value="1"/>
</dbReference>
<gene>
    <name evidence="18" type="primary">tkt</name>
    <name evidence="18" type="ORF">KOR34_05500</name>
</gene>
<dbReference type="PROSITE" id="PS00802">
    <property type="entry name" value="TRANSKETOLASE_2"/>
    <property type="match status" value="1"/>
</dbReference>
<evidence type="ECO:0000256" key="4">
    <source>
        <dbReference type="ARBA" id="ARBA00011738"/>
    </source>
</evidence>
<feature type="binding site" evidence="13">
    <location>
        <position position="478"/>
    </location>
    <ligand>
        <name>substrate</name>
    </ligand>
</feature>
<dbReference type="InterPro" id="IPR005474">
    <property type="entry name" value="Transketolase_N"/>
</dbReference>
<dbReference type="InterPro" id="IPR005475">
    <property type="entry name" value="Transketolase-like_Pyr-bd"/>
</dbReference>
<dbReference type="CDD" id="cd07033">
    <property type="entry name" value="TPP_PYR_DXS_TK_like"/>
    <property type="match status" value="1"/>
</dbReference>
<feature type="binding site" evidence="15">
    <location>
        <position position="205"/>
    </location>
    <ligand>
        <name>Mg(2+)</name>
        <dbReference type="ChEBI" id="CHEBI:18420"/>
    </ligand>
</feature>
<comment type="subunit">
    <text evidence="4">Homodimer.</text>
</comment>
<evidence type="ECO:0000256" key="8">
    <source>
        <dbReference type="ARBA" id="ARBA00022842"/>
    </source>
</evidence>
<feature type="binding site" evidence="13">
    <location>
        <position position="490"/>
    </location>
    <ligand>
        <name>substrate</name>
    </ligand>
</feature>
<evidence type="ECO:0000313" key="18">
    <source>
        <dbReference type="EMBL" id="TWT35656.1"/>
    </source>
</evidence>
<dbReference type="Gene3D" id="3.40.50.920">
    <property type="match status" value="1"/>
</dbReference>
<name>A0A5C5VAM3_9BACT</name>
<dbReference type="GO" id="GO:0046872">
    <property type="term" value="F:metal ion binding"/>
    <property type="evidence" value="ECO:0007669"/>
    <property type="project" value="UniProtKB-KW"/>
</dbReference>
<sequence>MSTSALDTVTTAINTIRTLSMDGVQAANSGHPGTPMALAPVAYQIWAQEMDYDPAVPLWPNRDRYILSCGHASMLLYSMIHVSGIKKTKACGKVLDEPSLTVDDLKNFRQFGSLTPGHPEFGHTTGVETTTGPLGQGCANSVGMAIGQSWLAARYNKPGQQLFDFDVYVQCSDGDLMEGVACEAASLAGHLKLSNLCWVYDDNSITIEGGTDLAFSEDVATRFEGLGWTVYRVDDANDLKSLSQAFAKFKANDAGPTLIIVRSVIGYGAPNAAGTSGAHGAPLGEDEIKLTKEGYGWPADKKFYVPEETLTHFADTMGERGAAARASWDKTFEAYKSAHPELAAELETIWAGQLPEGWDKDLPEFPADAKGNATRNTGGKALNGVAKNLPWMLGGSADLAPSTKTLIDGEGSFSATTHGGRNLHFGIREHAMAAAGNGMALLGLRPYVSTFFVFSDYLRPSMRLSSIMKLPVTYVFTHDSIGVGEDGPTHQPVEQLAAARSIPGLVVIRPGDANEASRTWRVAISEQHRPVAMVLTRQNMPTLCRDKFASVEGLDKGGYVLAEAQGGSPDVILIATGSELYLAVEAYEQLTADGVKARVVSMPSFELFDEQEQSYKDSVLPPAVTARVGVEAGVRQGWDAWIGAGGAFVGMDGFGDSGPYQEVYQARGITTEAIVAAAKAQL</sequence>
<dbReference type="CDD" id="cd02012">
    <property type="entry name" value="TPP_TK"/>
    <property type="match status" value="1"/>
</dbReference>
<dbReference type="InterPro" id="IPR055152">
    <property type="entry name" value="Transketolase-like_C_2"/>
</dbReference>
<evidence type="ECO:0000256" key="7">
    <source>
        <dbReference type="ARBA" id="ARBA00022723"/>
    </source>
</evidence>
<organism evidence="18 19">
    <name type="scientific">Posidoniimonas corsicana</name>
    <dbReference type="NCBI Taxonomy" id="1938618"/>
    <lineage>
        <taxon>Bacteria</taxon>
        <taxon>Pseudomonadati</taxon>
        <taxon>Planctomycetota</taxon>
        <taxon>Planctomycetia</taxon>
        <taxon>Pirellulales</taxon>
        <taxon>Lacipirellulaceae</taxon>
        <taxon>Posidoniimonas</taxon>
    </lineage>
</organism>
<dbReference type="InterPro" id="IPR005478">
    <property type="entry name" value="Transketolase_bac-like"/>
</dbReference>
<dbReference type="EC" id="2.2.1.1" evidence="5 11"/>
<feature type="binding site" evidence="15">
    <location>
        <position position="173"/>
    </location>
    <ligand>
        <name>Mg(2+)</name>
        <dbReference type="ChEBI" id="CHEBI:18420"/>
    </ligand>
</feature>
<feature type="binding site" evidence="13">
    <location>
        <position position="486"/>
    </location>
    <ligand>
        <name>substrate</name>
    </ligand>
</feature>
<dbReference type="Pfam" id="PF02779">
    <property type="entry name" value="Transket_pyr"/>
    <property type="match status" value="1"/>
</dbReference>
<feature type="binding site" evidence="13">
    <location>
        <position position="537"/>
    </location>
    <ligand>
        <name>substrate</name>
    </ligand>
</feature>
<feature type="binding site" evidence="14">
    <location>
        <position position="71"/>
    </location>
    <ligand>
        <name>thiamine diphosphate</name>
        <dbReference type="ChEBI" id="CHEBI:58937"/>
    </ligand>
</feature>
<keyword evidence="8 15" id="KW-0460">Magnesium</keyword>
<evidence type="ECO:0000256" key="5">
    <source>
        <dbReference type="ARBA" id="ARBA00013152"/>
    </source>
</evidence>
<evidence type="ECO:0000256" key="1">
    <source>
        <dbReference type="ARBA" id="ARBA00001913"/>
    </source>
</evidence>
<evidence type="ECO:0000256" key="6">
    <source>
        <dbReference type="ARBA" id="ARBA00022679"/>
    </source>
</evidence>
<dbReference type="AlphaFoldDB" id="A0A5C5VAM3"/>
<comment type="cofactor">
    <cofactor evidence="1">
        <name>Ca(2+)</name>
        <dbReference type="ChEBI" id="CHEBI:29108"/>
    </cofactor>
</comment>
<dbReference type="GO" id="GO:0004802">
    <property type="term" value="F:transketolase activity"/>
    <property type="evidence" value="ECO:0007669"/>
    <property type="project" value="UniProtKB-UniRule"/>
</dbReference>
<evidence type="ECO:0000256" key="11">
    <source>
        <dbReference type="NCBIfam" id="TIGR00232"/>
    </source>
</evidence>
<dbReference type="PANTHER" id="PTHR43522">
    <property type="entry name" value="TRANSKETOLASE"/>
    <property type="match status" value="1"/>
</dbReference>
<evidence type="ECO:0000256" key="15">
    <source>
        <dbReference type="PIRSR" id="PIRSR605478-4"/>
    </source>
</evidence>
<evidence type="ECO:0000256" key="2">
    <source>
        <dbReference type="ARBA" id="ARBA00001941"/>
    </source>
</evidence>
<dbReference type="PANTHER" id="PTHR43522:SF2">
    <property type="entry name" value="TRANSKETOLASE 1-RELATED"/>
    <property type="match status" value="1"/>
</dbReference>
<dbReference type="SUPFAM" id="SSF52922">
    <property type="entry name" value="TK C-terminal domain-like"/>
    <property type="match status" value="1"/>
</dbReference>
<dbReference type="InterPro" id="IPR033247">
    <property type="entry name" value="Transketolase_fam"/>
</dbReference>
<dbReference type="InterPro" id="IPR029061">
    <property type="entry name" value="THDP-binding"/>
</dbReference>
<feature type="binding site" evidence="13">
    <location>
        <position position="402"/>
    </location>
    <ligand>
        <name>substrate</name>
    </ligand>
</feature>
<feature type="binding site" evidence="13">
    <location>
        <position position="279"/>
    </location>
    <ligand>
        <name>substrate</name>
    </ligand>
</feature>
<feature type="binding site" evidence="13">
    <location>
        <position position="31"/>
    </location>
    <ligand>
        <name>substrate</name>
    </ligand>
</feature>
<dbReference type="RefSeq" id="WP_146561995.1">
    <property type="nucleotide sequence ID" value="NZ_SIHJ01000001.1"/>
</dbReference>
<comment type="cofactor">
    <cofactor evidence="14">
        <name>thiamine diphosphate</name>
        <dbReference type="ChEBI" id="CHEBI:58937"/>
    </cofactor>
    <text evidence="14">Binds 1 thiamine pyrophosphate per subunit. During the reaction, the substrate forms a covalent intermediate with the cofactor.</text>
</comment>
<dbReference type="Gene3D" id="3.40.50.970">
    <property type="match status" value="2"/>
</dbReference>
<dbReference type="InterPro" id="IPR020826">
    <property type="entry name" value="Transketolase_BS"/>
</dbReference>
<comment type="caution">
    <text evidence="18">The sequence shown here is derived from an EMBL/GenBank/DDBJ whole genome shotgun (WGS) entry which is preliminary data.</text>
</comment>
<keyword evidence="9 14" id="KW-0786">Thiamine pyrophosphate</keyword>
<keyword evidence="19" id="KW-1185">Reference proteome</keyword>
<dbReference type="GO" id="GO:0005829">
    <property type="term" value="C:cytosol"/>
    <property type="evidence" value="ECO:0007669"/>
    <property type="project" value="TreeGrafter"/>
</dbReference>
<reference evidence="18 19" key="1">
    <citation type="submission" date="2019-02" db="EMBL/GenBank/DDBJ databases">
        <title>Deep-cultivation of Planctomycetes and their phenomic and genomic characterization uncovers novel biology.</title>
        <authorList>
            <person name="Wiegand S."/>
            <person name="Jogler M."/>
            <person name="Boedeker C."/>
            <person name="Pinto D."/>
            <person name="Vollmers J."/>
            <person name="Rivas-Marin E."/>
            <person name="Kohn T."/>
            <person name="Peeters S.H."/>
            <person name="Heuer A."/>
            <person name="Rast P."/>
            <person name="Oberbeckmann S."/>
            <person name="Bunk B."/>
            <person name="Jeske O."/>
            <person name="Meyerdierks A."/>
            <person name="Storesund J.E."/>
            <person name="Kallscheuer N."/>
            <person name="Luecker S."/>
            <person name="Lage O.M."/>
            <person name="Pohl T."/>
            <person name="Merkel B.J."/>
            <person name="Hornburger P."/>
            <person name="Mueller R.-W."/>
            <person name="Bruemmer F."/>
            <person name="Labrenz M."/>
            <person name="Spormann A.M."/>
            <person name="Op Den Camp H."/>
            <person name="Overmann J."/>
            <person name="Amann R."/>
            <person name="Jetten M.S.M."/>
            <person name="Mascher T."/>
            <person name="Medema M.H."/>
            <person name="Devos D.P."/>
            <person name="Kaster A.-K."/>
            <person name="Ovreas L."/>
            <person name="Rohde M."/>
            <person name="Galperin M.Y."/>
            <person name="Jogler C."/>
        </authorList>
    </citation>
    <scope>NUCLEOTIDE SEQUENCE [LARGE SCALE GENOMIC DNA]</scope>
    <source>
        <strain evidence="18 19">KOR34</strain>
    </source>
</reference>
<dbReference type="SUPFAM" id="SSF52518">
    <property type="entry name" value="Thiamin diphosphate-binding fold (THDP-binding)"/>
    <property type="match status" value="2"/>
</dbReference>
<feature type="site" description="Important for catalytic activity" evidence="16">
    <location>
        <position position="279"/>
    </location>
</feature>
<dbReference type="Pfam" id="PF00456">
    <property type="entry name" value="Transketolase_N"/>
    <property type="match status" value="1"/>
</dbReference>
<feature type="binding site" evidence="15">
    <location>
        <position position="203"/>
    </location>
    <ligand>
        <name>Mg(2+)</name>
        <dbReference type="ChEBI" id="CHEBI:18420"/>
    </ligand>
</feature>
<evidence type="ECO:0000256" key="13">
    <source>
        <dbReference type="PIRSR" id="PIRSR605478-2"/>
    </source>
</evidence>